<evidence type="ECO:0000259" key="1">
    <source>
        <dbReference type="PROSITE" id="PS50846"/>
    </source>
</evidence>
<dbReference type="SUPFAM" id="SSF55008">
    <property type="entry name" value="HMA, heavy metal-associated domain"/>
    <property type="match status" value="1"/>
</dbReference>
<dbReference type="RefSeq" id="WP_184090144.1">
    <property type="nucleotide sequence ID" value="NZ_JACHIJ010000010.1"/>
</dbReference>
<name>A0A840N738_9BRAD</name>
<dbReference type="Pfam" id="PF00403">
    <property type="entry name" value="HMA"/>
    <property type="match status" value="1"/>
</dbReference>
<dbReference type="Proteomes" id="UP000521227">
    <property type="component" value="Unassembled WGS sequence"/>
</dbReference>
<dbReference type="EMBL" id="JACHIJ010000010">
    <property type="protein sequence ID" value="MBB5055000.1"/>
    <property type="molecule type" value="Genomic_DNA"/>
</dbReference>
<dbReference type="AlphaFoldDB" id="A0A840N738"/>
<dbReference type="CDD" id="cd00371">
    <property type="entry name" value="HMA"/>
    <property type="match status" value="1"/>
</dbReference>
<sequence length="67" mass="7064">MVYLKISNMNCGGCAATVTKALKSIDADARIDVDQALKIVRLESRAGVEQISAVLRSAGYPAEVQPG</sequence>
<dbReference type="InterPro" id="IPR036163">
    <property type="entry name" value="HMA_dom_sf"/>
</dbReference>
<dbReference type="GO" id="GO:0046872">
    <property type="term" value="F:metal ion binding"/>
    <property type="evidence" value="ECO:0007669"/>
    <property type="project" value="InterPro"/>
</dbReference>
<evidence type="ECO:0000313" key="3">
    <source>
        <dbReference type="Proteomes" id="UP000521227"/>
    </source>
</evidence>
<organism evidence="2 3">
    <name type="scientific">Afipia massiliensis</name>
    <dbReference type="NCBI Taxonomy" id="211460"/>
    <lineage>
        <taxon>Bacteria</taxon>
        <taxon>Pseudomonadati</taxon>
        <taxon>Pseudomonadota</taxon>
        <taxon>Alphaproteobacteria</taxon>
        <taxon>Hyphomicrobiales</taxon>
        <taxon>Nitrobacteraceae</taxon>
        <taxon>Afipia</taxon>
    </lineage>
</organism>
<proteinExistence type="predicted"/>
<dbReference type="InterPro" id="IPR006121">
    <property type="entry name" value="HMA_dom"/>
</dbReference>
<evidence type="ECO:0000313" key="2">
    <source>
        <dbReference type="EMBL" id="MBB5055000.1"/>
    </source>
</evidence>
<dbReference type="PROSITE" id="PS50846">
    <property type="entry name" value="HMA_2"/>
    <property type="match status" value="1"/>
</dbReference>
<accession>A0A840N738</accession>
<gene>
    <name evidence="2" type="ORF">HNQ36_005011</name>
</gene>
<reference evidence="2 3" key="1">
    <citation type="submission" date="2020-08" db="EMBL/GenBank/DDBJ databases">
        <title>Genomic Encyclopedia of Type Strains, Phase IV (KMG-IV): sequencing the most valuable type-strain genomes for metagenomic binning, comparative biology and taxonomic classification.</title>
        <authorList>
            <person name="Goeker M."/>
        </authorList>
    </citation>
    <scope>NUCLEOTIDE SEQUENCE [LARGE SCALE GENOMIC DNA]</scope>
    <source>
        <strain evidence="2 3">DSM 17498</strain>
    </source>
</reference>
<dbReference type="Gene3D" id="3.30.70.100">
    <property type="match status" value="1"/>
</dbReference>
<comment type="caution">
    <text evidence="2">The sequence shown here is derived from an EMBL/GenBank/DDBJ whole genome shotgun (WGS) entry which is preliminary data.</text>
</comment>
<feature type="domain" description="HMA" evidence="1">
    <location>
        <begin position="1"/>
        <end position="63"/>
    </location>
</feature>
<protein>
    <submittedName>
        <fullName evidence="2">Copper chaperone</fullName>
    </submittedName>
</protein>